<organism evidence="1 2">
    <name type="scientific">Henosepilachna vigintioctopunctata</name>
    <dbReference type="NCBI Taxonomy" id="420089"/>
    <lineage>
        <taxon>Eukaryota</taxon>
        <taxon>Metazoa</taxon>
        <taxon>Ecdysozoa</taxon>
        <taxon>Arthropoda</taxon>
        <taxon>Hexapoda</taxon>
        <taxon>Insecta</taxon>
        <taxon>Pterygota</taxon>
        <taxon>Neoptera</taxon>
        <taxon>Endopterygota</taxon>
        <taxon>Coleoptera</taxon>
        <taxon>Polyphaga</taxon>
        <taxon>Cucujiformia</taxon>
        <taxon>Coccinelloidea</taxon>
        <taxon>Coccinellidae</taxon>
        <taxon>Epilachninae</taxon>
        <taxon>Epilachnini</taxon>
        <taxon>Henosepilachna</taxon>
    </lineage>
</organism>
<sequence>MDKNMELLWAKLGDKLNHKTLTITTAVSTNVMEAINGKVDLIIQENKILKTQITKFEQKLDQMEIDKRKKNLIFFGVDEKGKRECKLVDYIKEVIVEARLQLDSQEISNIHRIGAQTNKNRPV</sequence>
<gene>
    <name evidence="1" type="ORF">WA026_016763</name>
</gene>
<feature type="non-terminal residue" evidence="1">
    <location>
        <position position="123"/>
    </location>
</feature>
<evidence type="ECO:0000313" key="2">
    <source>
        <dbReference type="Proteomes" id="UP001431783"/>
    </source>
</evidence>
<keyword evidence="2" id="KW-1185">Reference proteome</keyword>
<dbReference type="EMBL" id="JARQZJ010000100">
    <property type="protein sequence ID" value="KAK9886480.1"/>
    <property type="molecule type" value="Genomic_DNA"/>
</dbReference>
<protein>
    <submittedName>
        <fullName evidence="1">Uncharacterized protein</fullName>
    </submittedName>
</protein>
<dbReference type="AlphaFoldDB" id="A0AAW1UVF8"/>
<dbReference type="Proteomes" id="UP001431783">
    <property type="component" value="Unassembled WGS sequence"/>
</dbReference>
<accession>A0AAW1UVF8</accession>
<comment type="caution">
    <text evidence="1">The sequence shown here is derived from an EMBL/GenBank/DDBJ whole genome shotgun (WGS) entry which is preliminary data.</text>
</comment>
<reference evidence="1 2" key="1">
    <citation type="submission" date="2023-03" db="EMBL/GenBank/DDBJ databases">
        <title>Genome insight into feeding habits of ladybird beetles.</title>
        <authorList>
            <person name="Li H.-S."/>
            <person name="Huang Y.-H."/>
            <person name="Pang H."/>
        </authorList>
    </citation>
    <scope>NUCLEOTIDE SEQUENCE [LARGE SCALE GENOMIC DNA]</scope>
    <source>
        <strain evidence="1">SYSU_2023b</strain>
        <tissue evidence="1">Whole body</tissue>
    </source>
</reference>
<proteinExistence type="predicted"/>
<name>A0AAW1UVF8_9CUCU</name>
<evidence type="ECO:0000313" key="1">
    <source>
        <dbReference type="EMBL" id="KAK9886480.1"/>
    </source>
</evidence>